<dbReference type="OrthoDB" id="9784740at2"/>
<gene>
    <name evidence="1" type="ORF">SAMN02745248_02669</name>
</gene>
<accession>A0A1M6SXP9</accession>
<dbReference type="EMBL" id="FRAD01000032">
    <property type="protein sequence ID" value="SHK49437.1"/>
    <property type="molecule type" value="Genomic_DNA"/>
</dbReference>
<dbReference type="RefSeq" id="WP_072904550.1">
    <property type="nucleotide sequence ID" value="NZ_FRAD01000032.1"/>
</dbReference>
<protein>
    <submittedName>
        <fullName evidence="1">3-methyladenine DNA glycosylase AlkD</fullName>
    </submittedName>
</protein>
<dbReference type="PANTHER" id="PTHR34070:SF1">
    <property type="entry name" value="DNA ALKYLATION REPAIR PROTEIN"/>
    <property type="match status" value="1"/>
</dbReference>
<dbReference type="Pfam" id="PF08713">
    <property type="entry name" value="DNA_alkylation"/>
    <property type="match status" value="1"/>
</dbReference>
<reference evidence="1 2" key="1">
    <citation type="submission" date="2016-11" db="EMBL/GenBank/DDBJ databases">
        <authorList>
            <person name="Jaros S."/>
            <person name="Januszkiewicz K."/>
            <person name="Wedrychowicz H."/>
        </authorList>
    </citation>
    <scope>NUCLEOTIDE SEQUENCE [LARGE SCALE GENOMIC DNA]</scope>
    <source>
        <strain evidence="1 2">DSM 3090</strain>
    </source>
</reference>
<dbReference type="AlphaFoldDB" id="A0A1M6SXP9"/>
<dbReference type="SUPFAM" id="SSF48371">
    <property type="entry name" value="ARM repeat"/>
    <property type="match status" value="1"/>
</dbReference>
<keyword evidence="2" id="KW-1185">Reference proteome</keyword>
<dbReference type="PANTHER" id="PTHR34070">
    <property type="entry name" value="ARMADILLO-TYPE FOLD"/>
    <property type="match status" value="1"/>
</dbReference>
<name>A0A1M6SXP9_9CLOT</name>
<evidence type="ECO:0000313" key="2">
    <source>
        <dbReference type="Proteomes" id="UP000183952"/>
    </source>
</evidence>
<dbReference type="InterPro" id="IPR016024">
    <property type="entry name" value="ARM-type_fold"/>
</dbReference>
<evidence type="ECO:0000313" key="1">
    <source>
        <dbReference type="EMBL" id="SHK49437.1"/>
    </source>
</evidence>
<dbReference type="STRING" id="1121331.SAMN02745248_02669"/>
<proteinExistence type="predicted"/>
<dbReference type="CDD" id="cd06561">
    <property type="entry name" value="AlkD_like"/>
    <property type="match status" value="1"/>
</dbReference>
<dbReference type="InterPro" id="IPR014825">
    <property type="entry name" value="DNA_alkylation"/>
</dbReference>
<organism evidence="1 2">
    <name type="scientific">Hathewaya proteolytica DSM 3090</name>
    <dbReference type="NCBI Taxonomy" id="1121331"/>
    <lineage>
        <taxon>Bacteria</taxon>
        <taxon>Bacillati</taxon>
        <taxon>Bacillota</taxon>
        <taxon>Clostridia</taxon>
        <taxon>Eubacteriales</taxon>
        <taxon>Clostridiaceae</taxon>
        <taxon>Hathewaya</taxon>
    </lineage>
</organism>
<dbReference type="Gene3D" id="1.25.10.90">
    <property type="match status" value="1"/>
</dbReference>
<sequence>MAKTVREQLVELAEEDYKIFSSRLLPNINNILGVCLPALRKIAKQIAAKDWRSYLKGASSEYFEEIMLQGMVIGYVKAEIEEIFSYVEDFVPKIDNWSVCDSFCVGLKITNQYKERVWEFLKPYYSSENEFEIRFCVVMLINYYIDEEYINQIFDIFNNIKSEGYYAKMGIAWAVSICYIKLPIATTIFLKKNNLDDYTYNKALQKITESKKVNKETKAVIRSMKRV</sequence>
<dbReference type="Proteomes" id="UP000183952">
    <property type="component" value="Unassembled WGS sequence"/>
</dbReference>